<dbReference type="Proteomes" id="UP000001822">
    <property type="component" value="Chromosome"/>
</dbReference>
<accession>A0A6N4SP40</accession>
<dbReference type="AlphaFoldDB" id="A0A6N4SP40"/>
<dbReference type="KEGG" id="chu:CHU_0796"/>
<evidence type="ECO:0000313" key="1">
    <source>
        <dbReference type="EMBL" id="ABG58083.1"/>
    </source>
</evidence>
<evidence type="ECO:0000313" key="2">
    <source>
        <dbReference type="Proteomes" id="UP000001822"/>
    </source>
</evidence>
<proteinExistence type="predicted"/>
<dbReference type="EMBL" id="CP000383">
    <property type="protein sequence ID" value="ABG58083.1"/>
    <property type="molecule type" value="Genomic_DNA"/>
</dbReference>
<name>A0A6N4SP40_CYTH3</name>
<protein>
    <submittedName>
        <fullName evidence="1">Uncharacterized protein</fullName>
    </submittedName>
</protein>
<reference evidence="1 2" key="1">
    <citation type="journal article" date="2007" name="Appl. Environ. Microbiol.">
        <title>Genome sequence of the cellulolytic gliding bacterium Cytophaga hutchinsonii.</title>
        <authorList>
            <person name="Xie G."/>
            <person name="Bruce D.C."/>
            <person name="Challacombe J.F."/>
            <person name="Chertkov O."/>
            <person name="Detter J.C."/>
            <person name="Gilna P."/>
            <person name="Han C.S."/>
            <person name="Lucas S."/>
            <person name="Misra M."/>
            <person name="Myers G.L."/>
            <person name="Richardson P."/>
            <person name="Tapia R."/>
            <person name="Thayer N."/>
            <person name="Thompson L.S."/>
            <person name="Brettin T.S."/>
            <person name="Henrissat B."/>
            <person name="Wilson D.B."/>
            <person name="McBride M.J."/>
        </authorList>
    </citation>
    <scope>NUCLEOTIDE SEQUENCE [LARGE SCALE GENOMIC DNA]</scope>
    <source>
        <strain evidence="2">ATCC 33406 / DSM 1761 / CIP 103989 / NBRC 15051 / NCIMB 9469 / D465</strain>
    </source>
</reference>
<keyword evidence="2" id="KW-1185">Reference proteome</keyword>
<gene>
    <name evidence="1" type="ordered locus">CHU_0796</name>
</gene>
<organism evidence="1 2">
    <name type="scientific">Cytophaga hutchinsonii (strain ATCC 33406 / DSM 1761 / CIP 103989 / NBRC 15051 / NCIMB 9469 / D465)</name>
    <dbReference type="NCBI Taxonomy" id="269798"/>
    <lineage>
        <taxon>Bacteria</taxon>
        <taxon>Pseudomonadati</taxon>
        <taxon>Bacteroidota</taxon>
        <taxon>Cytophagia</taxon>
        <taxon>Cytophagales</taxon>
        <taxon>Cytophagaceae</taxon>
        <taxon>Cytophaga</taxon>
    </lineage>
</organism>
<sequence length="92" mass="10961">MTKKSVRSVVKKSLNHNIQKYFIKKPFLQIAGKAFLCKQIRNYFVCISKRYFGIPFISGLHTKHRCMFAAIRTFHLKDLNTIFKMMFFNGFF</sequence>